<protein>
    <submittedName>
        <fullName evidence="2">GntP family permease</fullName>
    </submittedName>
</protein>
<name>A0ABV6HSW7_9PAST</name>
<dbReference type="RefSeq" id="WP_382372503.1">
    <property type="nucleotide sequence ID" value="NZ_JBHLWA010000001.1"/>
</dbReference>
<feature type="transmembrane region" description="Helical" evidence="1">
    <location>
        <begin position="391"/>
        <end position="409"/>
    </location>
</feature>
<dbReference type="Proteomes" id="UP001589769">
    <property type="component" value="Unassembled WGS sequence"/>
</dbReference>
<proteinExistence type="predicted"/>
<reference evidence="2 3" key="1">
    <citation type="submission" date="2024-09" db="EMBL/GenBank/DDBJ databases">
        <authorList>
            <person name="Sun Q."/>
            <person name="Mori K."/>
        </authorList>
    </citation>
    <scope>NUCLEOTIDE SEQUENCE [LARGE SCALE GENOMIC DNA]</scope>
    <source>
        <strain evidence="2 3">CCM 7538</strain>
    </source>
</reference>
<organism evidence="2 3">
    <name type="scientific">Gallibacterium melopsittaci</name>
    <dbReference type="NCBI Taxonomy" id="516063"/>
    <lineage>
        <taxon>Bacteria</taxon>
        <taxon>Pseudomonadati</taxon>
        <taxon>Pseudomonadota</taxon>
        <taxon>Gammaproteobacteria</taxon>
        <taxon>Pasteurellales</taxon>
        <taxon>Pasteurellaceae</taxon>
        <taxon>Gallibacterium</taxon>
    </lineage>
</organism>
<keyword evidence="1" id="KW-0472">Membrane</keyword>
<evidence type="ECO:0000256" key="1">
    <source>
        <dbReference type="SAM" id="Phobius"/>
    </source>
</evidence>
<feature type="transmembrane region" description="Helical" evidence="1">
    <location>
        <begin position="215"/>
        <end position="234"/>
    </location>
</feature>
<keyword evidence="3" id="KW-1185">Reference proteome</keyword>
<feature type="transmembrane region" description="Helical" evidence="1">
    <location>
        <begin position="35"/>
        <end position="61"/>
    </location>
</feature>
<dbReference type="PANTHER" id="PTHR30354">
    <property type="entry name" value="GNT FAMILY GLUCONATE TRANSPORTER"/>
    <property type="match status" value="1"/>
</dbReference>
<feature type="transmembrane region" description="Helical" evidence="1">
    <location>
        <begin position="257"/>
        <end position="276"/>
    </location>
</feature>
<feature type="transmembrane region" description="Helical" evidence="1">
    <location>
        <begin position="106"/>
        <end position="126"/>
    </location>
</feature>
<dbReference type="PANTHER" id="PTHR30354:SF23">
    <property type="entry name" value="GNTP FAMILY PERMEASE"/>
    <property type="match status" value="1"/>
</dbReference>
<feature type="transmembrane region" description="Helical" evidence="1">
    <location>
        <begin position="435"/>
        <end position="457"/>
    </location>
</feature>
<feature type="transmembrane region" description="Helical" evidence="1">
    <location>
        <begin position="288"/>
        <end position="306"/>
    </location>
</feature>
<keyword evidence="1" id="KW-1133">Transmembrane helix</keyword>
<dbReference type="InterPro" id="IPR003474">
    <property type="entry name" value="Glcn_transporter"/>
</dbReference>
<dbReference type="EMBL" id="JBHLWA010000001">
    <property type="protein sequence ID" value="MFC0321980.1"/>
    <property type="molecule type" value="Genomic_DNA"/>
</dbReference>
<dbReference type="Pfam" id="PF02447">
    <property type="entry name" value="GntP_permease"/>
    <property type="match status" value="1"/>
</dbReference>
<feature type="transmembrane region" description="Helical" evidence="1">
    <location>
        <begin position="138"/>
        <end position="164"/>
    </location>
</feature>
<sequence length="458" mass="47908">MRETYKNNQINAIKFVKLSNDFFSRFSIISILTTILWRLIYMSISALGAIIALIIAIILILKKVPPAYGMMIGALCGGLISGTTLTDTVSLMIGGAQGISTAVMRILAAGILAGVLIESGAATSIAETIVQKLGENRALFALILATLLLTAVGVFVDVSVITVSPIALALAKRCHLSKMAILLAMIGGGKAGNIMSPNPNAIAAADAFHLPLTSVMAAGIIPAIFGAIITYFLAKKLIHKGSFVHTDEVQTTKKEDLPNFFSAISAPLIAIILLALRPLCNIAVDPLIALPLGGFIGLFSMGKIKFCNQYMISGLNKMMPVAIMLLGTGTLAGIISHSTLKDVIVTTLSSSGLPDFLLAPISGALMSLATASTTAGTVVASNVFSSTLIELGISSLAGAAMIHAGATVFDHMPHGSFFHATGGSVNMEMKERLKLIPYESIVGFTMTIVATLIFGIFR</sequence>
<keyword evidence="1" id="KW-0812">Transmembrane</keyword>
<feature type="transmembrane region" description="Helical" evidence="1">
    <location>
        <begin position="176"/>
        <end position="195"/>
    </location>
</feature>
<evidence type="ECO:0000313" key="2">
    <source>
        <dbReference type="EMBL" id="MFC0321980.1"/>
    </source>
</evidence>
<gene>
    <name evidence="2" type="ORF">ACFFHT_00120</name>
</gene>
<evidence type="ECO:0000313" key="3">
    <source>
        <dbReference type="Proteomes" id="UP001589769"/>
    </source>
</evidence>
<feature type="transmembrane region" description="Helical" evidence="1">
    <location>
        <begin position="318"/>
        <end position="336"/>
    </location>
</feature>
<feature type="transmembrane region" description="Helical" evidence="1">
    <location>
        <begin position="356"/>
        <end position="379"/>
    </location>
</feature>
<feature type="transmembrane region" description="Helical" evidence="1">
    <location>
        <begin position="67"/>
        <end position="94"/>
    </location>
</feature>
<comment type="caution">
    <text evidence="2">The sequence shown here is derived from an EMBL/GenBank/DDBJ whole genome shotgun (WGS) entry which is preliminary data.</text>
</comment>
<accession>A0ABV6HSW7</accession>